<dbReference type="GO" id="GO:0005506">
    <property type="term" value="F:iron ion binding"/>
    <property type="evidence" value="ECO:0007669"/>
    <property type="project" value="InterPro"/>
</dbReference>
<dbReference type="PANTHER" id="PTHR24287">
    <property type="entry name" value="P450, PUTATIVE (EUROFUNG)-RELATED"/>
    <property type="match status" value="1"/>
</dbReference>
<evidence type="ECO:0000256" key="4">
    <source>
        <dbReference type="ARBA" id="ARBA00023002"/>
    </source>
</evidence>
<dbReference type="InterPro" id="IPR002401">
    <property type="entry name" value="Cyt_P450_E_grp-I"/>
</dbReference>
<evidence type="ECO:0000313" key="10">
    <source>
        <dbReference type="Proteomes" id="UP000053317"/>
    </source>
</evidence>
<dbReference type="PRINTS" id="PR00463">
    <property type="entry name" value="EP450I"/>
</dbReference>
<evidence type="ECO:0000256" key="3">
    <source>
        <dbReference type="ARBA" id="ARBA00022723"/>
    </source>
</evidence>
<keyword evidence="5 7" id="KW-0408">Iron</keyword>
<evidence type="ECO:0000256" key="6">
    <source>
        <dbReference type="ARBA" id="ARBA00023033"/>
    </source>
</evidence>
<keyword evidence="7 8" id="KW-0349">Heme</keyword>
<dbReference type="InterPro" id="IPR047146">
    <property type="entry name" value="Cyt_P450_E_CYP52_fungi"/>
</dbReference>
<dbReference type="InterPro" id="IPR001128">
    <property type="entry name" value="Cyt_P450"/>
</dbReference>
<keyword evidence="3 7" id="KW-0479">Metal-binding</keyword>
<comment type="cofactor">
    <cofactor evidence="1 7">
        <name>heme</name>
        <dbReference type="ChEBI" id="CHEBI:30413"/>
    </cofactor>
</comment>
<dbReference type="GO" id="GO:0016705">
    <property type="term" value="F:oxidoreductase activity, acting on paired donors, with incorporation or reduction of molecular oxygen"/>
    <property type="evidence" value="ECO:0007669"/>
    <property type="project" value="InterPro"/>
</dbReference>
<dbReference type="InterPro" id="IPR017972">
    <property type="entry name" value="Cyt_P450_CS"/>
</dbReference>
<name>A0A0G2ERX0_PHACM</name>
<dbReference type="EMBL" id="LCWF01000041">
    <property type="protein sequence ID" value="KKY25507.1"/>
    <property type="molecule type" value="Genomic_DNA"/>
</dbReference>
<dbReference type="Pfam" id="PF00067">
    <property type="entry name" value="p450"/>
    <property type="match status" value="1"/>
</dbReference>
<comment type="similarity">
    <text evidence="2 8">Belongs to the cytochrome P450 family.</text>
</comment>
<dbReference type="CDD" id="cd11063">
    <property type="entry name" value="CYP52"/>
    <property type="match status" value="1"/>
</dbReference>
<sequence>MIADVLRFETLLYLIVSLILYSIAKSLYKSIQYNRGKDARGCGDIKKYRHYDPIFGLDYVYAMVTALKEHRFLPFQKQLFAAQGVKTFEAKFFGMRMVYSSEVENMKAMSTSMWKDFGVTPIRNGNGAATPFIGHGTSTSDGEIWEYSRGLIKPYFDRGGYHNLGRLAVHTDRLLDNVPMDSSTFDLQPLLQRWFLDTSTEFLYGQTVNSLTYPDHAEPAWAMVDVMRGIRLRLQMNRMLFLYRDKTWFDAVAKVHKFVDAQIDKTFSELDERELARKNRKKPSSPERTDLLWVMAQQLRDKKALRSQILAVFVPSNDTTSILISNAFYALARHPKVWAKLREEVASVDPENLTWDTLRGMRYLNWILNETHRLYPNGIQMVRIALRDTTLPVGGGPTGKLPIYLRKGDVMHCNRYLMHRDPDTWGPDAEEFIPERWEDIRPMWRFVPFGGGPRICPAHVLVTTEASYVLTRFAQKFKTIEARDQREIAVMPDEKA</sequence>
<evidence type="ECO:0000256" key="1">
    <source>
        <dbReference type="ARBA" id="ARBA00001971"/>
    </source>
</evidence>
<dbReference type="GO" id="GO:0004497">
    <property type="term" value="F:monooxygenase activity"/>
    <property type="evidence" value="ECO:0007669"/>
    <property type="project" value="UniProtKB-KW"/>
</dbReference>
<evidence type="ECO:0000256" key="7">
    <source>
        <dbReference type="PIRSR" id="PIRSR602401-1"/>
    </source>
</evidence>
<organism evidence="9 10">
    <name type="scientific">Phaeomoniella chlamydospora</name>
    <name type="common">Phaeoacremonium chlamydosporum</name>
    <dbReference type="NCBI Taxonomy" id="158046"/>
    <lineage>
        <taxon>Eukaryota</taxon>
        <taxon>Fungi</taxon>
        <taxon>Dikarya</taxon>
        <taxon>Ascomycota</taxon>
        <taxon>Pezizomycotina</taxon>
        <taxon>Eurotiomycetes</taxon>
        <taxon>Chaetothyriomycetidae</taxon>
        <taxon>Phaeomoniellales</taxon>
        <taxon>Phaeomoniellaceae</taxon>
        <taxon>Phaeomoniella</taxon>
    </lineage>
</organism>
<accession>A0A0G2ERX0</accession>
<gene>
    <name evidence="9" type="ORF">UCRPC4_g01771</name>
</gene>
<dbReference type="SUPFAM" id="SSF48264">
    <property type="entry name" value="Cytochrome P450"/>
    <property type="match status" value="1"/>
</dbReference>
<feature type="binding site" description="axial binding residue" evidence="7">
    <location>
        <position position="456"/>
    </location>
    <ligand>
        <name>heme</name>
        <dbReference type="ChEBI" id="CHEBI:30413"/>
    </ligand>
    <ligandPart>
        <name>Fe</name>
        <dbReference type="ChEBI" id="CHEBI:18248"/>
    </ligandPart>
</feature>
<dbReference type="PROSITE" id="PS00086">
    <property type="entry name" value="CYTOCHROME_P450"/>
    <property type="match status" value="1"/>
</dbReference>
<keyword evidence="10" id="KW-1185">Reference proteome</keyword>
<dbReference type="InterPro" id="IPR036396">
    <property type="entry name" value="Cyt_P450_sf"/>
</dbReference>
<dbReference type="GO" id="GO:0020037">
    <property type="term" value="F:heme binding"/>
    <property type="evidence" value="ECO:0007669"/>
    <property type="project" value="InterPro"/>
</dbReference>
<comment type="caution">
    <text evidence="9">The sequence shown here is derived from an EMBL/GenBank/DDBJ whole genome shotgun (WGS) entry which is preliminary data.</text>
</comment>
<dbReference type="OrthoDB" id="1470350at2759"/>
<proteinExistence type="inferred from homology"/>
<evidence type="ECO:0000256" key="8">
    <source>
        <dbReference type="RuleBase" id="RU000461"/>
    </source>
</evidence>
<evidence type="ECO:0000256" key="5">
    <source>
        <dbReference type="ARBA" id="ARBA00023004"/>
    </source>
</evidence>
<protein>
    <submittedName>
        <fullName evidence="9">Putative cytochrome p450</fullName>
    </submittedName>
</protein>
<evidence type="ECO:0000256" key="2">
    <source>
        <dbReference type="ARBA" id="ARBA00010617"/>
    </source>
</evidence>
<dbReference type="AlphaFoldDB" id="A0A0G2ERX0"/>
<dbReference type="Proteomes" id="UP000053317">
    <property type="component" value="Unassembled WGS sequence"/>
</dbReference>
<keyword evidence="6 8" id="KW-0503">Monooxygenase</keyword>
<dbReference type="Gene3D" id="1.10.630.10">
    <property type="entry name" value="Cytochrome P450"/>
    <property type="match status" value="1"/>
</dbReference>
<dbReference type="PANTHER" id="PTHR24287:SF18">
    <property type="entry name" value="CYTOCHROME P450 MONOOXYGENASE APDE-RELATED"/>
    <property type="match status" value="1"/>
</dbReference>
<keyword evidence="4 8" id="KW-0560">Oxidoreductase</keyword>
<evidence type="ECO:0000313" key="9">
    <source>
        <dbReference type="EMBL" id="KKY25507.1"/>
    </source>
</evidence>
<reference evidence="9 10" key="2">
    <citation type="submission" date="2015-05" db="EMBL/GenBank/DDBJ databases">
        <authorList>
            <person name="Morales-Cruz A."/>
            <person name="Amrine K.C."/>
            <person name="Cantu D."/>
        </authorList>
    </citation>
    <scope>NUCLEOTIDE SEQUENCE [LARGE SCALE GENOMIC DNA]</scope>
    <source>
        <strain evidence="9">UCRPC4</strain>
    </source>
</reference>
<reference evidence="9 10" key="1">
    <citation type="submission" date="2015-05" db="EMBL/GenBank/DDBJ databases">
        <title>Distinctive expansion of gene families associated with plant cell wall degradation and secondary metabolism in the genomes of grapevine trunk pathogens.</title>
        <authorList>
            <person name="Lawrence D.P."/>
            <person name="Travadon R."/>
            <person name="Rolshausen P.E."/>
            <person name="Baumgartner K."/>
        </authorList>
    </citation>
    <scope>NUCLEOTIDE SEQUENCE [LARGE SCALE GENOMIC DNA]</scope>
    <source>
        <strain evidence="9">UCRPC4</strain>
    </source>
</reference>